<sequence length="45" mass="5004">MKKESSKNQALDKVFKADNNSPLLQNADAARQPFFNKQQPISVGV</sequence>
<organism evidence="1 2">
    <name type="scientific">Aquariibacter albus</name>
    <dbReference type="NCBI Taxonomy" id="2759899"/>
    <lineage>
        <taxon>Bacteria</taxon>
        <taxon>Pseudomonadati</taxon>
        <taxon>Pseudomonadota</taxon>
        <taxon>Betaproteobacteria</taxon>
        <taxon>Burkholderiales</taxon>
        <taxon>Sphaerotilaceae</taxon>
        <taxon>Aquariibacter</taxon>
    </lineage>
</organism>
<name>A0A839HU77_9BURK</name>
<evidence type="ECO:0000313" key="2">
    <source>
        <dbReference type="Proteomes" id="UP000586093"/>
    </source>
</evidence>
<dbReference type="EMBL" id="JACIVI010000006">
    <property type="protein sequence ID" value="MBB1163021.1"/>
    <property type="molecule type" value="Genomic_DNA"/>
</dbReference>
<reference evidence="1 2" key="1">
    <citation type="submission" date="2020-08" db="EMBL/GenBank/DDBJ databases">
        <title>Aquariorum lacteus gen. nov., sp. nov., a new member of the family Comamonadaceae, isolated from freshwater aquarium.</title>
        <authorList>
            <person name="Chun S.-J."/>
        </authorList>
    </citation>
    <scope>NUCLEOTIDE SEQUENCE [LARGE SCALE GENOMIC DNA]</scope>
    <source>
        <strain evidence="1 2">SJAQ100</strain>
    </source>
</reference>
<protein>
    <submittedName>
        <fullName evidence="1">Uncharacterized protein</fullName>
    </submittedName>
</protein>
<accession>A0A839HU77</accession>
<dbReference type="RefSeq" id="WP_182665550.1">
    <property type="nucleotide sequence ID" value="NZ_JACIVI010000006.1"/>
</dbReference>
<dbReference type="AlphaFoldDB" id="A0A839HU77"/>
<keyword evidence="2" id="KW-1185">Reference proteome</keyword>
<proteinExistence type="predicted"/>
<dbReference type="Proteomes" id="UP000586093">
    <property type="component" value="Unassembled WGS sequence"/>
</dbReference>
<gene>
    <name evidence="1" type="ORF">H4F90_13690</name>
</gene>
<evidence type="ECO:0000313" key="1">
    <source>
        <dbReference type="EMBL" id="MBB1163021.1"/>
    </source>
</evidence>
<comment type="caution">
    <text evidence="1">The sequence shown here is derived from an EMBL/GenBank/DDBJ whole genome shotgun (WGS) entry which is preliminary data.</text>
</comment>